<feature type="transmembrane region" description="Helical" evidence="6">
    <location>
        <begin position="232"/>
        <end position="253"/>
    </location>
</feature>
<evidence type="ECO:0000313" key="7">
    <source>
        <dbReference type="EMBL" id="MBD7960353.1"/>
    </source>
</evidence>
<reference evidence="7 8" key="1">
    <citation type="submission" date="2020-08" db="EMBL/GenBank/DDBJ databases">
        <title>A Genomic Blueprint of the Chicken Gut Microbiome.</title>
        <authorList>
            <person name="Gilroy R."/>
            <person name="Ravi A."/>
            <person name="Getino M."/>
            <person name="Pursley I."/>
            <person name="Horton D.L."/>
            <person name="Alikhan N.-F."/>
            <person name="Baker D."/>
            <person name="Gharbi K."/>
            <person name="Hall N."/>
            <person name="Watson M."/>
            <person name="Adriaenssens E.M."/>
            <person name="Foster-Nyarko E."/>
            <person name="Jarju S."/>
            <person name="Secka A."/>
            <person name="Antonio M."/>
            <person name="Oren A."/>
            <person name="Chaudhuri R."/>
            <person name="La Ragione R.M."/>
            <person name="Hildebrand F."/>
            <person name="Pallen M.J."/>
        </authorList>
    </citation>
    <scope>NUCLEOTIDE SEQUENCE [LARGE SCALE GENOMIC DNA]</scope>
    <source>
        <strain evidence="7 8">Sa2CVA6</strain>
    </source>
</reference>
<sequence length="609" mass="65970">MSPVYSKHSLIVLAFAALAWSFWYSSGWLVLCAGLALFLFGMQNLEQGLKSLAGSKLEGWLSTSTATPFKGLLFGTAATFVLQSSTLVSLLTIAFLSTGLISLAGSISVLFGANLGATSGIWLLAMAGQNLSMAPLAMPLLVFGVLLGFAGDKGKAIGRFLLGISLIFLGIDEIKEGFSSFGDLQLDRYSAEGIKGALLFIGIGTLITVVLQSSHATLMLTLAALANQQLELSQALAIAIGSNVGSAVSTGVMGMIGSARSGQRLAVAHVVFNCTTAVIAFFLLSPMTWLVLQATGWMGMGENKLIQLAMFHTLFNVMGVLFFWPLQGQLARALLRWMPDPQEPAVLIATHTEQATQITRARYLQPASLQTVESACSAVSKELQHMGRLGLEVVAHALYAPANMRDELVREDADLRSRLQQQAINADVLYKTHIKGVYADLLEFMGSMVQPLDGAQQDFWHNSQVAAFQLVEAVKDAHRLQRNMHKYLQGPDDSAARSSYLELRMHMLQTLKDMHVLSVSDTPEAEWTLQLQALDERIAAFDTQFRKHLFASIRGGLLDSFTASSLMNDLGFAQNIIQGLRHVLLLGEGHEAARQLQLLMGDDPLIQAA</sequence>
<feature type="transmembrane region" description="Helical" evidence="6">
    <location>
        <begin position="72"/>
        <end position="95"/>
    </location>
</feature>
<feature type="transmembrane region" description="Helical" evidence="6">
    <location>
        <begin position="305"/>
        <end position="326"/>
    </location>
</feature>
<keyword evidence="5 6" id="KW-0472">Membrane</keyword>
<dbReference type="Proteomes" id="UP000634919">
    <property type="component" value="Unassembled WGS sequence"/>
</dbReference>
<gene>
    <name evidence="7" type="ORF">H9646_07635</name>
</gene>
<dbReference type="PANTHER" id="PTHR10010">
    <property type="entry name" value="SOLUTE CARRIER FAMILY 34 SODIUM PHOSPHATE , MEMBER 2-RELATED"/>
    <property type="match status" value="1"/>
</dbReference>
<feature type="transmembrane region" description="Helical" evidence="6">
    <location>
        <begin position="12"/>
        <end position="40"/>
    </location>
</feature>
<evidence type="ECO:0000256" key="1">
    <source>
        <dbReference type="ARBA" id="ARBA00004651"/>
    </source>
</evidence>
<feature type="transmembrane region" description="Helical" evidence="6">
    <location>
        <begin position="265"/>
        <end position="285"/>
    </location>
</feature>
<comment type="subcellular location">
    <subcellularLocation>
        <location evidence="1">Cell membrane</location>
        <topology evidence="1">Multi-pass membrane protein</topology>
    </subcellularLocation>
</comment>
<dbReference type="NCBIfam" id="NF037997">
    <property type="entry name" value="Na_Pi_symport"/>
    <property type="match status" value="1"/>
</dbReference>
<dbReference type="EMBL" id="JACSQK010000003">
    <property type="protein sequence ID" value="MBD7960353.1"/>
    <property type="molecule type" value="Genomic_DNA"/>
</dbReference>
<dbReference type="Pfam" id="PF02690">
    <property type="entry name" value="Na_Pi_cotrans"/>
    <property type="match status" value="2"/>
</dbReference>
<feature type="transmembrane region" description="Helical" evidence="6">
    <location>
        <begin position="101"/>
        <end position="124"/>
    </location>
</feature>
<dbReference type="InterPro" id="IPR003841">
    <property type="entry name" value="Na/Pi_transpt"/>
</dbReference>
<evidence type="ECO:0000256" key="4">
    <source>
        <dbReference type="ARBA" id="ARBA00022989"/>
    </source>
</evidence>
<name>A0ABR8SA59_9BURK</name>
<accession>A0ABR8SA59</accession>
<evidence type="ECO:0000256" key="2">
    <source>
        <dbReference type="ARBA" id="ARBA00022475"/>
    </source>
</evidence>
<evidence type="ECO:0000256" key="5">
    <source>
        <dbReference type="ARBA" id="ARBA00023136"/>
    </source>
</evidence>
<evidence type="ECO:0000256" key="3">
    <source>
        <dbReference type="ARBA" id="ARBA00022692"/>
    </source>
</evidence>
<protein>
    <submittedName>
        <fullName evidence="7">Na/Pi cotransporter family protein</fullName>
    </submittedName>
</protein>
<keyword evidence="2" id="KW-1003">Cell membrane</keyword>
<evidence type="ECO:0000313" key="8">
    <source>
        <dbReference type="Proteomes" id="UP000634919"/>
    </source>
</evidence>
<evidence type="ECO:0000256" key="6">
    <source>
        <dbReference type="SAM" id="Phobius"/>
    </source>
</evidence>
<keyword evidence="8" id="KW-1185">Reference proteome</keyword>
<keyword evidence="3 6" id="KW-0812">Transmembrane</keyword>
<feature type="transmembrane region" description="Helical" evidence="6">
    <location>
        <begin position="194"/>
        <end position="212"/>
    </location>
</feature>
<keyword evidence="4 6" id="KW-1133">Transmembrane helix</keyword>
<proteinExistence type="predicted"/>
<comment type="caution">
    <text evidence="7">The sequence shown here is derived from an EMBL/GenBank/DDBJ whole genome shotgun (WGS) entry which is preliminary data.</text>
</comment>
<dbReference type="PANTHER" id="PTHR10010:SF46">
    <property type="entry name" value="SODIUM-DEPENDENT PHOSPHATE TRANSPORT PROTEIN 2B"/>
    <property type="match status" value="1"/>
</dbReference>
<organism evidence="7 8">
    <name type="scientific">Comamonas avium</name>
    <dbReference type="NCBI Taxonomy" id="2762231"/>
    <lineage>
        <taxon>Bacteria</taxon>
        <taxon>Pseudomonadati</taxon>
        <taxon>Pseudomonadota</taxon>
        <taxon>Betaproteobacteria</taxon>
        <taxon>Burkholderiales</taxon>
        <taxon>Comamonadaceae</taxon>
        <taxon>Comamonas</taxon>
    </lineage>
</organism>
<feature type="transmembrane region" description="Helical" evidence="6">
    <location>
        <begin position="131"/>
        <end position="150"/>
    </location>
</feature>